<dbReference type="InterPro" id="IPR015967">
    <property type="entry name" value="Rcmb_RecR_Znf"/>
</dbReference>
<dbReference type="GO" id="GO:0006310">
    <property type="term" value="P:DNA recombination"/>
    <property type="evidence" value="ECO:0007669"/>
    <property type="project" value="UniProtKB-UniRule"/>
</dbReference>
<dbReference type="CDD" id="cd01025">
    <property type="entry name" value="TOPRIM_recR"/>
    <property type="match status" value="1"/>
</dbReference>
<evidence type="ECO:0000256" key="7">
    <source>
        <dbReference type="HAMAP-Rule" id="MF_00017"/>
    </source>
</evidence>
<dbReference type="Proteomes" id="UP000177481">
    <property type="component" value="Unassembled WGS sequence"/>
</dbReference>
<dbReference type="Gene3D" id="6.10.250.240">
    <property type="match status" value="1"/>
</dbReference>
<dbReference type="NCBIfam" id="TIGR00615">
    <property type="entry name" value="recR"/>
    <property type="match status" value="1"/>
</dbReference>
<organism evidence="9 10">
    <name type="scientific">Candidatus Berkelbacteria bacterium RIFCSPLOWO2_01_FULL_50_28</name>
    <dbReference type="NCBI Taxonomy" id="1797471"/>
    <lineage>
        <taxon>Bacteria</taxon>
        <taxon>Candidatus Berkelbacteria</taxon>
    </lineage>
</organism>
<dbReference type="SMART" id="SM00493">
    <property type="entry name" value="TOPRIM"/>
    <property type="match status" value="1"/>
</dbReference>
<keyword evidence="6 7" id="KW-0234">DNA repair</keyword>
<protein>
    <recommendedName>
        <fullName evidence="7">Recombination protein RecR</fullName>
    </recommendedName>
</protein>
<dbReference type="InterPro" id="IPR006171">
    <property type="entry name" value="TOPRIM_dom"/>
</dbReference>
<keyword evidence="2 7" id="KW-0227">DNA damage</keyword>
<comment type="similarity">
    <text evidence="7">Belongs to the RecR family.</text>
</comment>
<dbReference type="Pfam" id="PF02132">
    <property type="entry name" value="RecR_ZnF"/>
    <property type="match status" value="1"/>
</dbReference>
<dbReference type="Pfam" id="PF13662">
    <property type="entry name" value="Toprim_4"/>
    <property type="match status" value="1"/>
</dbReference>
<dbReference type="GO" id="GO:0003677">
    <property type="term" value="F:DNA binding"/>
    <property type="evidence" value="ECO:0007669"/>
    <property type="project" value="UniProtKB-UniRule"/>
</dbReference>
<keyword evidence="4 7" id="KW-0862">Zinc</keyword>
<evidence type="ECO:0000256" key="4">
    <source>
        <dbReference type="ARBA" id="ARBA00022833"/>
    </source>
</evidence>
<dbReference type="SUPFAM" id="SSF111304">
    <property type="entry name" value="Recombination protein RecR"/>
    <property type="match status" value="1"/>
</dbReference>
<evidence type="ECO:0000313" key="9">
    <source>
        <dbReference type="EMBL" id="OGD64795.1"/>
    </source>
</evidence>
<feature type="zinc finger region" description="C4-type" evidence="7">
    <location>
        <begin position="59"/>
        <end position="74"/>
    </location>
</feature>
<dbReference type="Gene3D" id="1.10.8.420">
    <property type="entry name" value="RecR Domain 1"/>
    <property type="match status" value="1"/>
</dbReference>
<dbReference type="EMBL" id="MEZX01000002">
    <property type="protein sequence ID" value="OGD64795.1"/>
    <property type="molecule type" value="Genomic_DNA"/>
</dbReference>
<dbReference type="HAMAP" id="MF_00017">
    <property type="entry name" value="RecR"/>
    <property type="match status" value="1"/>
</dbReference>
<evidence type="ECO:0000256" key="3">
    <source>
        <dbReference type="ARBA" id="ARBA00022771"/>
    </source>
</evidence>
<dbReference type="Pfam" id="PF21176">
    <property type="entry name" value="RecR_HhH"/>
    <property type="match status" value="1"/>
</dbReference>
<dbReference type="Pfam" id="PF21175">
    <property type="entry name" value="RecR_C"/>
    <property type="match status" value="1"/>
</dbReference>
<dbReference type="InterPro" id="IPR000093">
    <property type="entry name" value="DNA_Rcmb_RecR"/>
</dbReference>
<comment type="caution">
    <text evidence="9">The sequence shown here is derived from an EMBL/GenBank/DDBJ whole genome shotgun (WGS) entry which is preliminary data.</text>
</comment>
<keyword evidence="1 7" id="KW-0479">Metal-binding</keyword>
<feature type="domain" description="Toprim" evidence="8">
    <location>
        <begin position="82"/>
        <end position="184"/>
    </location>
</feature>
<dbReference type="InterPro" id="IPR023627">
    <property type="entry name" value="Rcmb_RecR"/>
</dbReference>
<dbReference type="InterPro" id="IPR034137">
    <property type="entry name" value="TOPRIM_RecR"/>
</dbReference>
<gene>
    <name evidence="7" type="primary">recR</name>
    <name evidence="9" type="ORF">A3A71_01995</name>
</gene>
<dbReference type="PANTHER" id="PTHR30446">
    <property type="entry name" value="RECOMBINATION PROTEIN RECR"/>
    <property type="match status" value="1"/>
</dbReference>
<dbReference type="PROSITE" id="PS50880">
    <property type="entry name" value="TOPRIM"/>
    <property type="match status" value="1"/>
</dbReference>
<proteinExistence type="inferred from homology"/>
<keyword evidence="3 7" id="KW-0863">Zinc-finger</keyword>
<evidence type="ECO:0000256" key="6">
    <source>
        <dbReference type="ARBA" id="ARBA00023204"/>
    </source>
</evidence>
<dbReference type="GO" id="GO:0008270">
    <property type="term" value="F:zinc ion binding"/>
    <property type="evidence" value="ECO:0007669"/>
    <property type="project" value="UniProtKB-KW"/>
</dbReference>
<keyword evidence="5 7" id="KW-0233">DNA recombination</keyword>
<dbReference type="PANTHER" id="PTHR30446:SF0">
    <property type="entry name" value="RECOMBINATION PROTEIN RECR"/>
    <property type="match status" value="1"/>
</dbReference>
<accession>A0A1F5EBN4</accession>
<dbReference type="STRING" id="1797471.A3A71_01995"/>
<comment type="function">
    <text evidence="7">May play a role in DNA repair. It seems to be involved in an RecBC-independent recombinational process of DNA repair. It may act with RecF and RecO.</text>
</comment>
<evidence type="ECO:0000256" key="1">
    <source>
        <dbReference type="ARBA" id="ARBA00022723"/>
    </source>
</evidence>
<dbReference type="Gene3D" id="3.40.1360.10">
    <property type="match status" value="1"/>
</dbReference>
<dbReference type="GO" id="GO:0006281">
    <property type="term" value="P:DNA repair"/>
    <property type="evidence" value="ECO:0007669"/>
    <property type="project" value="UniProtKB-UniRule"/>
</dbReference>
<evidence type="ECO:0000256" key="5">
    <source>
        <dbReference type="ARBA" id="ARBA00023172"/>
    </source>
</evidence>
<name>A0A1F5EBN4_9BACT</name>
<dbReference type="AlphaFoldDB" id="A0A1F5EBN4"/>
<evidence type="ECO:0000259" key="8">
    <source>
        <dbReference type="PROSITE" id="PS50880"/>
    </source>
</evidence>
<evidence type="ECO:0000256" key="2">
    <source>
        <dbReference type="ARBA" id="ARBA00022763"/>
    </source>
</evidence>
<evidence type="ECO:0000313" key="10">
    <source>
        <dbReference type="Proteomes" id="UP000177481"/>
    </source>
</evidence>
<sequence>MKSILPKSVEKLSEVLASLPGVGPKTANRLTFYLLGRNDEELKKFGEAFGTLKDNLTICSQCFIVTETDPCPICADDTRERTKMAVVEEPLDVLALEKAHFNGIYHVLGGQISPINNVGPEDLKIKELLERLTTDDFKEVILAMDPTLEGEATVMYVDEKIAEARHGRKGAAKLIVSRLARGLPVGGDLEYADELTLTRALEGRRSYSSPD</sequence>
<reference evidence="9 10" key="1">
    <citation type="journal article" date="2016" name="Nat. Commun.">
        <title>Thousands of microbial genomes shed light on interconnected biogeochemical processes in an aquifer system.</title>
        <authorList>
            <person name="Anantharaman K."/>
            <person name="Brown C.T."/>
            <person name="Hug L.A."/>
            <person name="Sharon I."/>
            <person name="Castelle C.J."/>
            <person name="Probst A.J."/>
            <person name="Thomas B.C."/>
            <person name="Singh A."/>
            <person name="Wilkins M.J."/>
            <person name="Karaoz U."/>
            <person name="Brodie E.L."/>
            <person name="Williams K.H."/>
            <person name="Hubbard S.S."/>
            <person name="Banfield J.F."/>
        </authorList>
    </citation>
    <scope>NUCLEOTIDE SEQUENCE [LARGE SCALE GENOMIC DNA]</scope>
</reference>